<dbReference type="AlphaFoldDB" id="A0A7Z9DZT3"/>
<comment type="caution">
    <text evidence="1">The sequence shown here is derived from an EMBL/GenBank/DDBJ whole genome shotgun (WGS) entry which is preliminary data.</text>
</comment>
<dbReference type="Proteomes" id="UP000184550">
    <property type="component" value="Unassembled WGS sequence"/>
</dbReference>
<gene>
    <name evidence="1" type="ORF">PL8927_690126</name>
</gene>
<evidence type="ECO:0008006" key="3">
    <source>
        <dbReference type="Google" id="ProtNLM"/>
    </source>
</evidence>
<protein>
    <recommendedName>
        <fullName evidence="3">DUF433 domain-containing protein</fullName>
    </recommendedName>
</protein>
<keyword evidence="2" id="KW-1185">Reference proteome</keyword>
<reference evidence="1" key="1">
    <citation type="submission" date="2019-10" db="EMBL/GenBank/DDBJ databases">
        <authorList>
            <consortium name="Genoscope - CEA"/>
            <person name="William W."/>
        </authorList>
    </citation>
    <scope>NUCLEOTIDE SEQUENCE [LARGE SCALE GENOMIC DNA]</scope>
    <source>
        <strain evidence="1">BBR_PRJEB10992</strain>
    </source>
</reference>
<evidence type="ECO:0000313" key="2">
    <source>
        <dbReference type="Proteomes" id="UP000184550"/>
    </source>
</evidence>
<dbReference type="Gene3D" id="1.10.10.10">
    <property type="entry name" value="Winged helix-like DNA-binding domain superfamily/Winged helix DNA-binding domain"/>
    <property type="match status" value="1"/>
</dbReference>
<name>A0A7Z9DZT3_9CYAN</name>
<dbReference type="SUPFAM" id="SSF46689">
    <property type="entry name" value="Homeodomain-like"/>
    <property type="match status" value="1"/>
</dbReference>
<dbReference type="Pfam" id="PF04255">
    <property type="entry name" value="DUF433"/>
    <property type="match status" value="1"/>
</dbReference>
<accession>A0A7Z9DZT3</accession>
<dbReference type="InterPro" id="IPR036388">
    <property type="entry name" value="WH-like_DNA-bd_sf"/>
</dbReference>
<evidence type="ECO:0000313" key="1">
    <source>
        <dbReference type="EMBL" id="VXD20376.1"/>
    </source>
</evidence>
<proteinExistence type="predicted"/>
<sequence length="190" mass="21792">MIFLIDHNIEGQATWLWGTILAEGWLDLIEIQFITFEQVKLSIESSDLVVWRFAQKNKMIVLTANRSMKGKNSLEEVIRTERGLTIAGTRITIYDIMDYVTAQYPPKFIRGLFDLTEAQINAALAYIEANRADVEAEYQIVLKEAEELRLYYEEKNRDLIARIAAQPPQPGTEAAWEKLRAAKAKREAKA</sequence>
<dbReference type="RefSeq" id="WP_331281833.1">
    <property type="nucleotide sequence ID" value="NZ_LR734875.1"/>
</dbReference>
<dbReference type="EMBL" id="CZCU02000145">
    <property type="protein sequence ID" value="VXD20376.1"/>
    <property type="molecule type" value="Genomic_DNA"/>
</dbReference>
<dbReference type="InterPro" id="IPR007367">
    <property type="entry name" value="DUF433"/>
</dbReference>
<dbReference type="InterPro" id="IPR009057">
    <property type="entry name" value="Homeodomain-like_sf"/>
</dbReference>
<organism evidence="1 2">
    <name type="scientific">Planktothrix serta PCC 8927</name>
    <dbReference type="NCBI Taxonomy" id="671068"/>
    <lineage>
        <taxon>Bacteria</taxon>
        <taxon>Bacillati</taxon>
        <taxon>Cyanobacteriota</taxon>
        <taxon>Cyanophyceae</taxon>
        <taxon>Oscillatoriophycideae</taxon>
        <taxon>Oscillatoriales</taxon>
        <taxon>Microcoleaceae</taxon>
        <taxon>Planktothrix</taxon>
    </lineage>
</organism>